<keyword evidence="4" id="KW-1185">Reference proteome</keyword>
<dbReference type="CDD" id="cd08351">
    <property type="entry name" value="ChaP_like"/>
    <property type="match status" value="1"/>
</dbReference>
<feature type="region of interest" description="Disordered" evidence="1">
    <location>
        <begin position="87"/>
        <end position="106"/>
    </location>
</feature>
<dbReference type="Pfam" id="PF00903">
    <property type="entry name" value="Glyoxalase"/>
    <property type="match status" value="1"/>
</dbReference>
<gene>
    <name evidence="3" type="ORF">RB548_25605</name>
</gene>
<keyword evidence="3" id="KW-0614">Plasmid</keyword>
<proteinExistence type="predicted"/>
<feature type="compositionally biased region" description="Basic and acidic residues" evidence="1">
    <location>
        <begin position="90"/>
        <end position="103"/>
    </location>
</feature>
<dbReference type="Proteomes" id="UP001432360">
    <property type="component" value="Plasmid pSchITTGS70d"/>
</dbReference>
<protein>
    <submittedName>
        <fullName evidence="3">VOC family protein</fullName>
    </submittedName>
</protein>
<dbReference type="EMBL" id="CP133152">
    <property type="protein sequence ID" value="WVT07551.1"/>
    <property type="molecule type" value="Genomic_DNA"/>
</dbReference>
<dbReference type="PROSITE" id="PS51819">
    <property type="entry name" value="VOC"/>
    <property type="match status" value="1"/>
</dbReference>
<dbReference type="InterPro" id="IPR037523">
    <property type="entry name" value="VOC_core"/>
</dbReference>
<evidence type="ECO:0000256" key="1">
    <source>
        <dbReference type="SAM" id="MobiDB-lite"/>
    </source>
</evidence>
<accession>A0ABZ2BJZ4</accession>
<feature type="domain" description="VOC" evidence="2">
    <location>
        <begin position="4"/>
        <end position="121"/>
    </location>
</feature>
<organism evidence="3 4">
    <name type="scientific">Sinorhizobium chiapasense</name>
    <dbReference type="NCBI Taxonomy" id="501572"/>
    <lineage>
        <taxon>Bacteria</taxon>
        <taxon>Pseudomonadati</taxon>
        <taxon>Pseudomonadota</taxon>
        <taxon>Alphaproteobacteria</taxon>
        <taxon>Hyphomicrobiales</taxon>
        <taxon>Rhizobiaceae</taxon>
        <taxon>Sinorhizobium/Ensifer group</taxon>
        <taxon>Sinorhizobium</taxon>
    </lineage>
</organism>
<dbReference type="SUPFAM" id="SSF54593">
    <property type="entry name" value="Glyoxalase/Bleomycin resistance protein/Dihydroxybiphenyl dioxygenase"/>
    <property type="match status" value="1"/>
</dbReference>
<evidence type="ECO:0000313" key="3">
    <source>
        <dbReference type="EMBL" id="WVT07551.1"/>
    </source>
</evidence>
<dbReference type="RefSeq" id="WP_331376569.1">
    <property type="nucleotide sequence ID" value="NZ_CP133152.1"/>
</dbReference>
<sequence length="132" mass="15047">MAVHFNHTILSARDSKASAEFLADMLGLPAPRRWGPFHMVTTDNDANLDYIDTEGEIVRQHYAFLVGDAEFDAIFDRIRERNLRYWADPGQRRRDETNDHDGGRGLYFEDPNGHLLEIITRPYGSGGWNPGA</sequence>
<evidence type="ECO:0000259" key="2">
    <source>
        <dbReference type="PROSITE" id="PS51819"/>
    </source>
</evidence>
<evidence type="ECO:0000313" key="4">
    <source>
        <dbReference type="Proteomes" id="UP001432360"/>
    </source>
</evidence>
<dbReference type="InterPro" id="IPR004360">
    <property type="entry name" value="Glyas_Fos-R_dOase_dom"/>
</dbReference>
<reference evidence="3" key="1">
    <citation type="submission" date="2023-08" db="EMBL/GenBank/DDBJ databases">
        <title>Complete genome sequence of Sinorhizobium chiapanecum ITTG S70 isolated from Acaciella angustissima nodules in Chiapas-Mexico.</title>
        <authorList>
            <person name="Rincon-Rosales R."/>
            <person name="Rogel M.A."/>
            <person name="Rincon-Medina C.I."/>
            <person name="Guerrero G."/>
            <person name="Manzano-Gomez L.A."/>
            <person name="Lopez-Lopez A."/>
            <person name="Rincon Molina F.A."/>
            <person name="Martinez-Romero E."/>
        </authorList>
    </citation>
    <scope>NUCLEOTIDE SEQUENCE</scope>
    <source>
        <strain evidence="3">ITTG S70</strain>
        <plasmid evidence="3">pSchITTGS70d</plasmid>
    </source>
</reference>
<dbReference type="Gene3D" id="3.10.180.10">
    <property type="entry name" value="2,3-Dihydroxybiphenyl 1,2-Dioxygenase, domain 1"/>
    <property type="match status" value="1"/>
</dbReference>
<dbReference type="InterPro" id="IPR029068">
    <property type="entry name" value="Glyas_Bleomycin-R_OHBP_Dase"/>
</dbReference>
<geneLocation type="plasmid" evidence="3 4">
    <name>pSchITTGS70d</name>
</geneLocation>
<name>A0ABZ2BJZ4_9HYPH</name>